<organism evidence="2 3">
    <name type="scientific">Roseimaritima ulvae</name>
    <dbReference type="NCBI Taxonomy" id="980254"/>
    <lineage>
        <taxon>Bacteria</taxon>
        <taxon>Pseudomonadati</taxon>
        <taxon>Planctomycetota</taxon>
        <taxon>Planctomycetia</taxon>
        <taxon>Pirellulales</taxon>
        <taxon>Pirellulaceae</taxon>
        <taxon>Roseimaritima</taxon>
    </lineage>
</organism>
<feature type="region of interest" description="Disordered" evidence="1">
    <location>
        <begin position="197"/>
        <end position="221"/>
    </location>
</feature>
<gene>
    <name evidence="2" type="ORF">UC8_34340</name>
</gene>
<protein>
    <submittedName>
        <fullName evidence="2">Uncharacterized protein</fullName>
    </submittedName>
</protein>
<dbReference type="EMBL" id="CP042914">
    <property type="protein sequence ID" value="QEG41413.1"/>
    <property type="molecule type" value="Genomic_DNA"/>
</dbReference>
<evidence type="ECO:0000313" key="2">
    <source>
        <dbReference type="EMBL" id="QEG41413.1"/>
    </source>
</evidence>
<dbReference type="KEGG" id="rul:UC8_34340"/>
<feature type="compositionally biased region" description="Polar residues" evidence="1">
    <location>
        <begin position="205"/>
        <end position="221"/>
    </location>
</feature>
<dbReference type="AlphaFoldDB" id="A0A5B9R5C3"/>
<sequence>MVQRRHSSLSSTTLHSSRRLIHARHNRNANLATKHSRAKLCRFGLETAKYELRMIRKRHSSLIAHIGVVSNDPARNLIIRPKSECNTVIHKRSPIFESLDRVHIRVAFRPQKSRIKDEVVFCVDPSKCCPDPPCGPKQLVKPGVPDGSSVWFLQCCVRVGYTFVGGNYGPSVTREAYCHLPPVKSCGRLHPMVRRLAARPGQPPRLTQTKSYRPQRPSANR</sequence>
<keyword evidence="3" id="KW-1185">Reference proteome</keyword>
<reference evidence="2 3" key="1">
    <citation type="submission" date="2019-08" db="EMBL/GenBank/DDBJ databases">
        <title>Deep-cultivation of Planctomycetes and their phenomic and genomic characterization uncovers novel biology.</title>
        <authorList>
            <person name="Wiegand S."/>
            <person name="Jogler M."/>
            <person name="Boedeker C."/>
            <person name="Pinto D."/>
            <person name="Vollmers J."/>
            <person name="Rivas-Marin E."/>
            <person name="Kohn T."/>
            <person name="Peeters S.H."/>
            <person name="Heuer A."/>
            <person name="Rast P."/>
            <person name="Oberbeckmann S."/>
            <person name="Bunk B."/>
            <person name="Jeske O."/>
            <person name="Meyerdierks A."/>
            <person name="Storesund J.E."/>
            <person name="Kallscheuer N."/>
            <person name="Luecker S."/>
            <person name="Lage O.M."/>
            <person name="Pohl T."/>
            <person name="Merkel B.J."/>
            <person name="Hornburger P."/>
            <person name="Mueller R.-W."/>
            <person name="Bruemmer F."/>
            <person name="Labrenz M."/>
            <person name="Spormann A.M."/>
            <person name="Op den Camp H."/>
            <person name="Overmann J."/>
            <person name="Amann R."/>
            <person name="Jetten M.S.M."/>
            <person name="Mascher T."/>
            <person name="Medema M.H."/>
            <person name="Devos D.P."/>
            <person name="Kaster A.-K."/>
            <person name="Ovreas L."/>
            <person name="Rohde M."/>
            <person name="Galperin M.Y."/>
            <person name="Jogler C."/>
        </authorList>
    </citation>
    <scope>NUCLEOTIDE SEQUENCE [LARGE SCALE GENOMIC DNA]</scope>
    <source>
        <strain evidence="2 3">UC8</strain>
    </source>
</reference>
<proteinExistence type="predicted"/>
<name>A0A5B9R5C3_9BACT</name>
<accession>A0A5B9R5C3</accession>
<evidence type="ECO:0000256" key="1">
    <source>
        <dbReference type="SAM" id="MobiDB-lite"/>
    </source>
</evidence>
<dbReference type="Proteomes" id="UP000325286">
    <property type="component" value="Chromosome"/>
</dbReference>
<evidence type="ECO:0000313" key="3">
    <source>
        <dbReference type="Proteomes" id="UP000325286"/>
    </source>
</evidence>